<gene>
    <name evidence="2" type="ORF">PVAP13_3NG131802</name>
</gene>
<dbReference type="AlphaFoldDB" id="A0A8T0UCR3"/>
<keyword evidence="3" id="KW-1185">Reference proteome</keyword>
<dbReference type="EMBL" id="CM029042">
    <property type="protein sequence ID" value="KAG2619725.1"/>
    <property type="molecule type" value="Genomic_DNA"/>
</dbReference>
<dbReference type="Proteomes" id="UP000823388">
    <property type="component" value="Chromosome 3N"/>
</dbReference>
<name>A0A8T0UCR3_PANVG</name>
<evidence type="ECO:0000256" key="1">
    <source>
        <dbReference type="SAM" id="MobiDB-lite"/>
    </source>
</evidence>
<sequence length="139" mass="14748">MASPPPSPRLAPTATEPRSAAADEPPAPPLPSCPRDLPIRQLQASAPKPKPVETEIPGHGLTQSPSPSRRPRLRSIVVAPDAPARARHLPRSLLRRPVLSPQSVFISTLLLQQQPAATIHPVNSGASNICRPNPASDPH</sequence>
<proteinExistence type="predicted"/>
<feature type="region of interest" description="Disordered" evidence="1">
    <location>
        <begin position="1"/>
        <end position="72"/>
    </location>
</feature>
<evidence type="ECO:0000313" key="3">
    <source>
        <dbReference type="Proteomes" id="UP000823388"/>
    </source>
</evidence>
<organism evidence="2 3">
    <name type="scientific">Panicum virgatum</name>
    <name type="common">Blackwell switchgrass</name>
    <dbReference type="NCBI Taxonomy" id="38727"/>
    <lineage>
        <taxon>Eukaryota</taxon>
        <taxon>Viridiplantae</taxon>
        <taxon>Streptophyta</taxon>
        <taxon>Embryophyta</taxon>
        <taxon>Tracheophyta</taxon>
        <taxon>Spermatophyta</taxon>
        <taxon>Magnoliopsida</taxon>
        <taxon>Liliopsida</taxon>
        <taxon>Poales</taxon>
        <taxon>Poaceae</taxon>
        <taxon>PACMAD clade</taxon>
        <taxon>Panicoideae</taxon>
        <taxon>Panicodae</taxon>
        <taxon>Paniceae</taxon>
        <taxon>Panicinae</taxon>
        <taxon>Panicum</taxon>
        <taxon>Panicum sect. Hiantes</taxon>
    </lineage>
</organism>
<evidence type="ECO:0000313" key="2">
    <source>
        <dbReference type="EMBL" id="KAG2619725.1"/>
    </source>
</evidence>
<accession>A0A8T0UCR3</accession>
<reference evidence="2" key="1">
    <citation type="submission" date="2020-05" db="EMBL/GenBank/DDBJ databases">
        <title>WGS assembly of Panicum virgatum.</title>
        <authorList>
            <person name="Lovell J.T."/>
            <person name="Jenkins J."/>
            <person name="Shu S."/>
            <person name="Juenger T.E."/>
            <person name="Schmutz J."/>
        </authorList>
    </citation>
    <scope>NUCLEOTIDE SEQUENCE</scope>
    <source>
        <strain evidence="2">AP13</strain>
    </source>
</reference>
<protein>
    <submittedName>
        <fullName evidence="2">Uncharacterized protein</fullName>
    </submittedName>
</protein>
<comment type="caution">
    <text evidence="2">The sequence shown here is derived from an EMBL/GenBank/DDBJ whole genome shotgun (WGS) entry which is preliminary data.</text>
</comment>